<dbReference type="EMBL" id="SPQT01000036">
    <property type="protein sequence ID" value="TFV39582.1"/>
    <property type="molecule type" value="Genomic_DNA"/>
</dbReference>
<accession>A0A4Y9LCT7</accession>
<dbReference type="GO" id="GO:0006629">
    <property type="term" value="P:lipid metabolic process"/>
    <property type="evidence" value="ECO:0007669"/>
    <property type="project" value="InterPro"/>
</dbReference>
<protein>
    <submittedName>
        <fullName evidence="2">Arylesterase</fullName>
    </submittedName>
</protein>
<organism evidence="2 3">
    <name type="scientific">Bradyrhizobium niftali</name>
    <dbReference type="NCBI Taxonomy" id="2560055"/>
    <lineage>
        <taxon>Bacteria</taxon>
        <taxon>Pseudomonadati</taxon>
        <taxon>Pseudomonadota</taxon>
        <taxon>Alphaproteobacteria</taxon>
        <taxon>Hyphomicrobiales</taxon>
        <taxon>Nitrobacteraceae</taxon>
        <taxon>Bradyrhizobium</taxon>
    </lineage>
</organism>
<dbReference type="PROSITE" id="PS01098">
    <property type="entry name" value="LIPASE_GDSL_SER"/>
    <property type="match status" value="1"/>
</dbReference>
<dbReference type="Pfam" id="PF13472">
    <property type="entry name" value="Lipase_GDSL_2"/>
    <property type="match status" value="1"/>
</dbReference>
<dbReference type="Gene3D" id="3.40.50.1110">
    <property type="entry name" value="SGNH hydrolase"/>
    <property type="match status" value="1"/>
</dbReference>
<name>A0A4Y9LCT7_9BRAD</name>
<dbReference type="Proteomes" id="UP000297966">
    <property type="component" value="Unassembled WGS sequence"/>
</dbReference>
<dbReference type="FunFam" id="3.40.50.1110:FF:000045">
    <property type="entry name" value="Arylesterase"/>
    <property type="match status" value="1"/>
</dbReference>
<dbReference type="AlphaFoldDB" id="A0A4Y9LCT7"/>
<dbReference type="SUPFAM" id="SSF52266">
    <property type="entry name" value="SGNH hydrolase"/>
    <property type="match status" value="1"/>
</dbReference>
<dbReference type="PANTHER" id="PTHR30383:SF24">
    <property type="entry name" value="THIOESTERASE 1_PROTEASE 1_LYSOPHOSPHOLIPASE L1"/>
    <property type="match status" value="1"/>
</dbReference>
<evidence type="ECO:0000259" key="1">
    <source>
        <dbReference type="Pfam" id="PF13472"/>
    </source>
</evidence>
<comment type="caution">
    <text evidence="2">The sequence shown here is derived from an EMBL/GenBank/DDBJ whole genome shotgun (WGS) entry which is preliminary data.</text>
</comment>
<reference evidence="2 3" key="1">
    <citation type="submission" date="2019-03" db="EMBL/GenBank/DDBJ databases">
        <title>Bradyrhizobium diversity isolated from nodules of Chamaecrista fasciculata.</title>
        <authorList>
            <person name="Klepa M.S."/>
            <person name="Urquiaga M.O."/>
            <person name="Hungria M."/>
            <person name="Delamuta J.R."/>
        </authorList>
    </citation>
    <scope>NUCLEOTIDE SEQUENCE [LARGE SCALE GENOMIC DNA]</scope>
    <source>
        <strain evidence="2 3">CNPSo 3448</strain>
    </source>
</reference>
<feature type="domain" description="SGNH hydrolase-type esterase" evidence="1">
    <location>
        <begin position="70"/>
        <end position="229"/>
    </location>
</feature>
<dbReference type="GO" id="GO:0004622">
    <property type="term" value="F:phosphatidylcholine lysophospholipase activity"/>
    <property type="evidence" value="ECO:0007669"/>
    <property type="project" value="TreeGrafter"/>
</dbReference>
<evidence type="ECO:0000313" key="2">
    <source>
        <dbReference type="EMBL" id="TFV39582.1"/>
    </source>
</evidence>
<dbReference type="InterPro" id="IPR008265">
    <property type="entry name" value="Lipase_GDSL_AS"/>
</dbReference>
<gene>
    <name evidence="2" type="ORF">E4K65_40140</name>
</gene>
<sequence>MAMVSGAVPASEEDSMRVSMVRSYGNFDSAVERRYGMFMHIAVLMLALMTVATAASAQAQPAAKPIKLVVLGDSLSAGLGLPAQEAFPAKLKKALQVKGIAIDMTNAGVSGDTASGGRDRLDWSVPEGTEGVIVELGANDALRGIDPDLARTALTDIVQRLKARKIAVMLCGMLAPPNYGADYAARFNSIYPDLAKQFDVPLYPFFLDGVAADAKLNQADGIHPTAAGVDIIVGNMLPTVEAFLRNISEQRR</sequence>
<evidence type="ECO:0000313" key="3">
    <source>
        <dbReference type="Proteomes" id="UP000297966"/>
    </source>
</evidence>
<dbReference type="CDD" id="cd01822">
    <property type="entry name" value="Lysophospholipase_L1_like"/>
    <property type="match status" value="1"/>
</dbReference>
<keyword evidence="3" id="KW-1185">Reference proteome</keyword>
<dbReference type="PANTHER" id="PTHR30383">
    <property type="entry name" value="THIOESTERASE 1/PROTEASE 1/LYSOPHOSPHOLIPASE L1"/>
    <property type="match status" value="1"/>
</dbReference>
<dbReference type="InterPro" id="IPR036514">
    <property type="entry name" value="SGNH_hydro_sf"/>
</dbReference>
<dbReference type="InterPro" id="IPR051532">
    <property type="entry name" value="Ester_Hydrolysis_Enzymes"/>
</dbReference>
<dbReference type="InterPro" id="IPR013830">
    <property type="entry name" value="SGNH_hydro"/>
</dbReference>
<dbReference type="OrthoDB" id="9786188at2"/>
<proteinExistence type="predicted"/>